<evidence type="ECO:0000313" key="6">
    <source>
        <dbReference type="EMBL" id="GAA2035979.1"/>
    </source>
</evidence>
<evidence type="ECO:0000256" key="3">
    <source>
        <dbReference type="SAM" id="Phobius"/>
    </source>
</evidence>
<gene>
    <name evidence="6" type="ORF">GCM10009819_20650</name>
</gene>
<comment type="caution">
    <text evidence="6">The sequence shown here is derived from an EMBL/GenBank/DDBJ whole genome shotgun (WGS) entry which is preliminary data.</text>
</comment>
<feature type="domain" description="DUF4352" evidence="5">
    <location>
        <begin position="211"/>
        <end position="304"/>
    </location>
</feature>
<evidence type="ECO:0000313" key="7">
    <source>
        <dbReference type="Proteomes" id="UP001501196"/>
    </source>
</evidence>
<feature type="transmembrane region" description="Helical" evidence="3">
    <location>
        <begin position="158"/>
        <end position="184"/>
    </location>
</feature>
<keyword evidence="3" id="KW-0812">Transmembrane</keyword>
<keyword evidence="1" id="KW-0732">Signal</keyword>
<dbReference type="InterPro" id="IPR018929">
    <property type="entry name" value="DUF2510"/>
</dbReference>
<dbReference type="Pfam" id="PF10708">
    <property type="entry name" value="DUF2510"/>
    <property type="match status" value="1"/>
</dbReference>
<dbReference type="InterPro" id="IPR029050">
    <property type="entry name" value="Immunoprotect_excell_Ig-like"/>
</dbReference>
<accession>A0ABN2UHL0</accession>
<keyword evidence="3" id="KW-1133">Transmembrane helix</keyword>
<dbReference type="Proteomes" id="UP001501196">
    <property type="component" value="Unassembled WGS sequence"/>
</dbReference>
<keyword evidence="7" id="KW-1185">Reference proteome</keyword>
<dbReference type="InterPro" id="IPR029051">
    <property type="entry name" value="DUF4352"/>
</dbReference>
<feature type="transmembrane region" description="Helical" evidence="3">
    <location>
        <begin position="121"/>
        <end position="146"/>
    </location>
</feature>
<feature type="domain" description="DUF2510" evidence="4">
    <location>
        <begin position="73"/>
        <end position="104"/>
    </location>
</feature>
<keyword evidence="3" id="KW-0472">Membrane</keyword>
<reference evidence="6 7" key="1">
    <citation type="journal article" date="2019" name="Int. J. Syst. Evol. Microbiol.">
        <title>The Global Catalogue of Microorganisms (GCM) 10K type strain sequencing project: providing services to taxonomists for standard genome sequencing and annotation.</title>
        <authorList>
            <consortium name="The Broad Institute Genomics Platform"/>
            <consortium name="The Broad Institute Genome Sequencing Center for Infectious Disease"/>
            <person name="Wu L."/>
            <person name="Ma J."/>
        </authorList>
    </citation>
    <scope>NUCLEOTIDE SEQUENCE [LARGE SCALE GENOMIC DNA]</scope>
    <source>
        <strain evidence="6 7">JCM 15672</strain>
    </source>
</reference>
<evidence type="ECO:0008006" key="8">
    <source>
        <dbReference type="Google" id="ProtNLM"/>
    </source>
</evidence>
<protein>
    <recommendedName>
        <fullName evidence="8">DUF2510 domain-containing protein</fullName>
    </recommendedName>
</protein>
<evidence type="ECO:0000259" key="5">
    <source>
        <dbReference type="Pfam" id="PF11611"/>
    </source>
</evidence>
<evidence type="ECO:0000256" key="2">
    <source>
        <dbReference type="SAM" id="MobiDB-lite"/>
    </source>
</evidence>
<evidence type="ECO:0000256" key="1">
    <source>
        <dbReference type="ARBA" id="ARBA00022729"/>
    </source>
</evidence>
<feature type="region of interest" description="Disordered" evidence="2">
    <location>
        <begin position="310"/>
        <end position="329"/>
    </location>
</feature>
<evidence type="ECO:0000259" key="4">
    <source>
        <dbReference type="Pfam" id="PF10708"/>
    </source>
</evidence>
<sequence length="388" mass="40595">MIRSPPFGMAVVRARALGAARGRPAVVSRYVGIMRRGGGGCIGVGPEELCLAARDREHKWTRAMTQQTPTAPAGWYPDPDHPGRQRWWDGRAWGPTAPVAQPPASRVAPAPASARRFAVSALVLGVIAMLFASSAIGLLIGIAAISAGVVAHRQARRLAVAATTLGVLAASGAAFSLISSGFAAADRNSELQRADASAQRADAELAESAAQIGETVTSDAGVEFTVMAVECGASTAGDGLREKTARGQFCAVDVRLANQGSKPVSVWVNDITGRIGPNTYEAEWSASDLGGELWNADLNPGLATEASSTSMCRSAPSSTPSFWTPDSSTTRLKSRRTEAAHQVSQGMELAVAGSRFERAGPTARLRPTPTRCTQLARYGRSPCVCGIW</sequence>
<organism evidence="6 7">
    <name type="scientific">Agromyces tropicus</name>
    <dbReference type="NCBI Taxonomy" id="555371"/>
    <lineage>
        <taxon>Bacteria</taxon>
        <taxon>Bacillati</taxon>
        <taxon>Actinomycetota</taxon>
        <taxon>Actinomycetes</taxon>
        <taxon>Micrococcales</taxon>
        <taxon>Microbacteriaceae</taxon>
        <taxon>Agromyces</taxon>
    </lineage>
</organism>
<dbReference type="Gene3D" id="2.60.40.1240">
    <property type="match status" value="1"/>
</dbReference>
<proteinExistence type="predicted"/>
<dbReference type="EMBL" id="BAAAPW010000002">
    <property type="protein sequence ID" value="GAA2035979.1"/>
    <property type="molecule type" value="Genomic_DNA"/>
</dbReference>
<name>A0ABN2UHL0_9MICO</name>
<dbReference type="Pfam" id="PF11611">
    <property type="entry name" value="DUF4352"/>
    <property type="match status" value="1"/>
</dbReference>